<dbReference type="EC" id="5.3.1.9" evidence="3 8"/>
<keyword evidence="5 8" id="KW-0324">Glycolysis</keyword>
<dbReference type="InterPro" id="IPR035482">
    <property type="entry name" value="SIS_PGI_2"/>
</dbReference>
<comment type="similarity">
    <text evidence="2 8">Belongs to the GPI family.</text>
</comment>
<dbReference type="GO" id="GO:0005829">
    <property type="term" value="C:cytosol"/>
    <property type="evidence" value="ECO:0007669"/>
    <property type="project" value="TreeGrafter"/>
</dbReference>
<dbReference type="GO" id="GO:0048029">
    <property type="term" value="F:monosaccharide binding"/>
    <property type="evidence" value="ECO:0007669"/>
    <property type="project" value="TreeGrafter"/>
</dbReference>
<dbReference type="InterPro" id="IPR046348">
    <property type="entry name" value="SIS_dom_sf"/>
</dbReference>
<evidence type="ECO:0000256" key="6">
    <source>
        <dbReference type="ARBA" id="ARBA00023235"/>
    </source>
</evidence>
<reference evidence="9 10" key="1">
    <citation type="submission" date="2019-08" db="EMBL/GenBank/DDBJ databases">
        <title>In-depth cultivation of the pig gut microbiome towards novel bacterial diversity and tailored functional studies.</title>
        <authorList>
            <person name="Wylensek D."/>
            <person name="Hitch T.C.A."/>
            <person name="Clavel T."/>
        </authorList>
    </citation>
    <scope>NUCLEOTIDE SEQUENCE [LARGE SCALE GENOMIC DNA]</scope>
    <source>
        <strain evidence="9 10">SM-530-WT-4B</strain>
    </source>
</reference>
<dbReference type="UniPathway" id="UPA00109">
    <property type="reaction ID" value="UER00181"/>
</dbReference>
<dbReference type="SUPFAM" id="SSF53697">
    <property type="entry name" value="SIS domain"/>
    <property type="match status" value="1"/>
</dbReference>
<dbReference type="Pfam" id="PF00342">
    <property type="entry name" value="PGI"/>
    <property type="match status" value="1"/>
</dbReference>
<dbReference type="GO" id="GO:0006094">
    <property type="term" value="P:gluconeogenesis"/>
    <property type="evidence" value="ECO:0007669"/>
    <property type="project" value="UniProtKB-KW"/>
</dbReference>
<dbReference type="PROSITE" id="PS00174">
    <property type="entry name" value="P_GLUCOSE_ISOMERASE_2"/>
    <property type="match status" value="1"/>
</dbReference>
<dbReference type="PANTHER" id="PTHR11469:SF1">
    <property type="entry name" value="GLUCOSE-6-PHOSPHATE ISOMERASE"/>
    <property type="match status" value="1"/>
</dbReference>
<dbReference type="GO" id="GO:0051156">
    <property type="term" value="P:glucose 6-phosphate metabolic process"/>
    <property type="evidence" value="ECO:0007669"/>
    <property type="project" value="TreeGrafter"/>
</dbReference>
<evidence type="ECO:0000256" key="3">
    <source>
        <dbReference type="ARBA" id="ARBA00011952"/>
    </source>
</evidence>
<evidence type="ECO:0000313" key="9">
    <source>
        <dbReference type="EMBL" id="MST54772.1"/>
    </source>
</evidence>
<dbReference type="PROSITE" id="PS51463">
    <property type="entry name" value="P_GLUCOSE_ISOMERASE_3"/>
    <property type="match status" value="1"/>
</dbReference>
<name>A0A6L5YB48_9BACT</name>
<comment type="catalytic activity">
    <reaction evidence="7 8">
        <text>alpha-D-glucose 6-phosphate = beta-D-fructose 6-phosphate</text>
        <dbReference type="Rhea" id="RHEA:11816"/>
        <dbReference type="ChEBI" id="CHEBI:57634"/>
        <dbReference type="ChEBI" id="CHEBI:58225"/>
        <dbReference type="EC" id="5.3.1.9"/>
    </reaction>
</comment>
<dbReference type="EMBL" id="VUNH01000001">
    <property type="protein sequence ID" value="MST54772.1"/>
    <property type="molecule type" value="Genomic_DNA"/>
</dbReference>
<evidence type="ECO:0000256" key="7">
    <source>
        <dbReference type="ARBA" id="ARBA00029321"/>
    </source>
</evidence>
<dbReference type="CDD" id="cd05015">
    <property type="entry name" value="SIS_PGI_1"/>
    <property type="match status" value="1"/>
</dbReference>
<dbReference type="Proteomes" id="UP000473699">
    <property type="component" value="Unassembled WGS sequence"/>
</dbReference>
<gene>
    <name evidence="9" type="ORF">FYJ74_01725</name>
</gene>
<evidence type="ECO:0000256" key="4">
    <source>
        <dbReference type="ARBA" id="ARBA00022432"/>
    </source>
</evidence>
<dbReference type="PRINTS" id="PR00662">
    <property type="entry name" value="G6PISOMERASE"/>
</dbReference>
<dbReference type="InterPro" id="IPR001672">
    <property type="entry name" value="G6P_Isomerase"/>
</dbReference>
<proteinExistence type="inferred from homology"/>
<evidence type="ECO:0000313" key="10">
    <source>
        <dbReference type="Proteomes" id="UP000473699"/>
    </source>
</evidence>
<keyword evidence="10" id="KW-1185">Reference proteome</keyword>
<dbReference type="GO" id="GO:0006096">
    <property type="term" value="P:glycolytic process"/>
    <property type="evidence" value="ECO:0007669"/>
    <property type="project" value="UniProtKB-UniPathway"/>
</dbReference>
<evidence type="ECO:0000256" key="1">
    <source>
        <dbReference type="ARBA" id="ARBA00004926"/>
    </source>
</evidence>
<dbReference type="GO" id="GO:0004347">
    <property type="term" value="F:glucose-6-phosphate isomerase activity"/>
    <property type="evidence" value="ECO:0007669"/>
    <property type="project" value="UniProtKB-EC"/>
</dbReference>
<keyword evidence="4 8" id="KW-0312">Gluconeogenesis</keyword>
<dbReference type="PANTHER" id="PTHR11469">
    <property type="entry name" value="GLUCOSE-6-PHOSPHATE ISOMERASE"/>
    <property type="match status" value="1"/>
</dbReference>
<protein>
    <recommendedName>
        <fullName evidence="3 8">Glucose-6-phosphate isomerase</fullName>
        <ecNumber evidence="3 8">5.3.1.9</ecNumber>
    </recommendedName>
</protein>
<comment type="pathway">
    <text evidence="1 8">Carbohydrate degradation; glycolysis; D-glyceraldehyde 3-phosphate and glycerone phosphate from D-glucose: step 2/4.</text>
</comment>
<dbReference type="AlphaFoldDB" id="A0A6L5YB48"/>
<evidence type="ECO:0000256" key="5">
    <source>
        <dbReference type="ARBA" id="ARBA00023152"/>
    </source>
</evidence>
<dbReference type="CDD" id="cd05016">
    <property type="entry name" value="SIS_PGI_2"/>
    <property type="match status" value="1"/>
</dbReference>
<sequence length="445" mass="48032">MLKIRLTEARKVGNDLPDVGIALETAWKTLLDGARQEKNGYGWMNLPERDIAALKAMARELARFEQIVLIGIGGSALGTQMLMNAFCDPLYPFSGKSGQPQLFVADNADARSNEAIWAQLEPRRAALLVVSKSGRTLETLSNFLFFREKLSAALGADVEKHIFAVTDPAKGFLHAYAAEKKTRRLDFPADTGGRYSVLSACGLAAAGALGIDAERLLAGAAAMKKALLGDTAGSAATAIAREVLRGEAAGRNVTVFWSYGDRLKSVSEWFAQLWGESLGKNGLGLTPQAALGSVDQHSQLQLYTSGPDDKFFFFLSEKPGAKLRLAIPAEKLFDEARYLDGTPQERVLDCERRGVVASLKRRGLPLCEIELERADEFCLGGLIFLLETVTALVGLALGVDPFDQPGVEEGKNYALALCGSADYATYLKTLEDIEADAKSAVFSIE</sequence>
<dbReference type="Gene3D" id="3.40.50.10490">
    <property type="entry name" value="Glucose-6-phosphate isomerase like protein, domain 1"/>
    <property type="match status" value="2"/>
</dbReference>
<evidence type="ECO:0000256" key="2">
    <source>
        <dbReference type="ARBA" id="ARBA00006604"/>
    </source>
</evidence>
<evidence type="ECO:0000256" key="8">
    <source>
        <dbReference type="RuleBase" id="RU000612"/>
    </source>
</evidence>
<organism evidence="9 10">
    <name type="scientific">Pyramidobacter porci</name>
    <dbReference type="NCBI Taxonomy" id="2605789"/>
    <lineage>
        <taxon>Bacteria</taxon>
        <taxon>Thermotogati</taxon>
        <taxon>Synergistota</taxon>
        <taxon>Synergistia</taxon>
        <taxon>Synergistales</taxon>
        <taxon>Dethiosulfovibrionaceae</taxon>
        <taxon>Pyramidobacter</taxon>
    </lineage>
</organism>
<dbReference type="RefSeq" id="WP_154527889.1">
    <property type="nucleotide sequence ID" value="NZ_VUNH01000001.1"/>
</dbReference>
<keyword evidence="6 8" id="KW-0413">Isomerase</keyword>
<accession>A0A6L5YB48</accession>
<dbReference type="InterPro" id="IPR035476">
    <property type="entry name" value="SIS_PGI_1"/>
</dbReference>
<dbReference type="InterPro" id="IPR018189">
    <property type="entry name" value="Phosphoglucose_isomerase_CS"/>
</dbReference>
<comment type="caution">
    <text evidence="9">The sequence shown here is derived from an EMBL/GenBank/DDBJ whole genome shotgun (WGS) entry which is preliminary data.</text>
</comment>
<dbReference type="GO" id="GO:0097367">
    <property type="term" value="F:carbohydrate derivative binding"/>
    <property type="evidence" value="ECO:0007669"/>
    <property type="project" value="InterPro"/>
</dbReference>